<reference evidence="10" key="1">
    <citation type="journal article" date="2016" name="Nat. Biotechnol.">
        <title>Sequencing wild and cultivated cassava and related species reveals extensive interspecific hybridization and genetic diversity.</title>
        <authorList>
            <person name="Bredeson J.V."/>
            <person name="Lyons J.B."/>
            <person name="Prochnik S.E."/>
            <person name="Wu G.A."/>
            <person name="Ha C.M."/>
            <person name="Edsinger-Gonzales E."/>
            <person name="Grimwood J."/>
            <person name="Schmutz J."/>
            <person name="Rabbi I.Y."/>
            <person name="Egesi C."/>
            <person name="Nauluvula P."/>
            <person name="Lebot V."/>
            <person name="Ndunguru J."/>
            <person name="Mkamilo G."/>
            <person name="Bart R.S."/>
            <person name="Setter T.L."/>
            <person name="Gleadow R.M."/>
            <person name="Kulakow P."/>
            <person name="Ferguson M.E."/>
            <person name="Rounsley S."/>
            <person name="Rokhsar D.S."/>
        </authorList>
    </citation>
    <scope>NUCLEOTIDE SEQUENCE [LARGE SCALE GENOMIC DNA]</scope>
    <source>
        <strain evidence="10">cv. AM560-2</strain>
    </source>
</reference>
<evidence type="ECO:0000256" key="3">
    <source>
        <dbReference type="ARBA" id="ARBA00022473"/>
    </source>
</evidence>
<evidence type="ECO:0000313" key="9">
    <source>
        <dbReference type="EMBL" id="OAY45413.1"/>
    </source>
</evidence>
<evidence type="ECO:0000313" key="10">
    <source>
        <dbReference type="Proteomes" id="UP000091857"/>
    </source>
</evidence>
<dbReference type="GO" id="GO:0005576">
    <property type="term" value="C:extracellular region"/>
    <property type="evidence" value="ECO:0007669"/>
    <property type="project" value="UniProtKB-SubCell"/>
</dbReference>
<dbReference type="STRING" id="3983.A0A2C9VK80"/>
<dbReference type="PANTHER" id="PTHR33109:SF49">
    <property type="entry name" value="EPIDERMAL PATTERNING FACTOR-LIKE PROTEIN"/>
    <property type="match status" value="1"/>
</dbReference>
<feature type="signal peptide" evidence="7">
    <location>
        <begin position="1"/>
        <end position="20"/>
    </location>
</feature>
<evidence type="ECO:0000256" key="5">
    <source>
        <dbReference type="ARBA" id="ARBA00022729"/>
    </source>
</evidence>
<evidence type="ECO:0000256" key="4">
    <source>
        <dbReference type="ARBA" id="ARBA00022525"/>
    </source>
</evidence>
<keyword evidence="10" id="KW-1185">Reference proteome</keyword>
<evidence type="ECO:0000256" key="6">
    <source>
        <dbReference type="ARBA" id="ARBA00023157"/>
    </source>
</evidence>
<dbReference type="InterPro" id="IPR039455">
    <property type="entry name" value="EPFL"/>
</dbReference>
<dbReference type="Pfam" id="PF17181">
    <property type="entry name" value="EPF"/>
    <property type="match status" value="1"/>
</dbReference>
<feature type="compositionally biased region" description="Low complexity" evidence="8">
    <location>
        <begin position="36"/>
        <end position="50"/>
    </location>
</feature>
<keyword evidence="3 7" id="KW-0217">Developmental protein</keyword>
<evidence type="ECO:0000256" key="1">
    <source>
        <dbReference type="ARBA" id="ARBA00004613"/>
    </source>
</evidence>
<dbReference type="Proteomes" id="UP000091857">
    <property type="component" value="Chromosome 7"/>
</dbReference>
<feature type="region of interest" description="Disordered" evidence="8">
    <location>
        <begin position="28"/>
        <end position="59"/>
    </location>
</feature>
<sequence>MKERLTIFIVILLFIILIHSSTVHSRALAPSPSPAPVGGEPEAGGLNLSNGRGGSGKTMRGSFPAECHFKCNQCKPCMPVQVSVPAMEFKENDEYYPQVWKCICGEDIFSP</sequence>
<comment type="caution">
    <text evidence="9">The sequence shown here is derived from an EMBL/GenBank/DDBJ whole genome shotgun (WGS) entry which is preliminary data.</text>
</comment>
<gene>
    <name evidence="9" type="ORF">MANES_07G058600v8</name>
</gene>
<name>A0A2C9VK80_MANES</name>
<evidence type="ECO:0000256" key="2">
    <source>
        <dbReference type="ARBA" id="ARBA00008127"/>
    </source>
</evidence>
<keyword evidence="4 7" id="KW-0964">Secreted</keyword>
<dbReference type="AlphaFoldDB" id="A0A2C9VK80"/>
<comment type="similarity">
    <text evidence="2 7">Belongs to the plant cysteine rich small secretory peptide family. Epidermal patterning factor subfamily.</text>
</comment>
<comment type="subcellular location">
    <subcellularLocation>
        <location evidence="1 7">Secreted</location>
    </subcellularLocation>
</comment>
<dbReference type="GO" id="GO:0010052">
    <property type="term" value="P:guard cell differentiation"/>
    <property type="evidence" value="ECO:0000318"/>
    <property type="project" value="GO_Central"/>
</dbReference>
<keyword evidence="6" id="KW-1015">Disulfide bond</keyword>
<comment type="function">
    <text evidence="7">Controls stomatal patterning.</text>
</comment>
<dbReference type="PANTHER" id="PTHR33109">
    <property type="entry name" value="EPIDERMAL PATTERNING FACTOR-LIKE PROTEIN 4"/>
    <property type="match status" value="1"/>
</dbReference>
<protein>
    <recommendedName>
        <fullName evidence="7">Epidermal patterning factor-like protein</fullName>
    </recommendedName>
</protein>
<dbReference type="OMA" id="MCQSNIF"/>
<dbReference type="OrthoDB" id="1001825at2759"/>
<evidence type="ECO:0000256" key="8">
    <source>
        <dbReference type="SAM" id="MobiDB-lite"/>
    </source>
</evidence>
<keyword evidence="5 7" id="KW-0732">Signal</keyword>
<proteinExistence type="inferred from homology"/>
<organism evidence="9 10">
    <name type="scientific">Manihot esculenta</name>
    <name type="common">Cassava</name>
    <name type="synonym">Jatropha manihot</name>
    <dbReference type="NCBI Taxonomy" id="3983"/>
    <lineage>
        <taxon>Eukaryota</taxon>
        <taxon>Viridiplantae</taxon>
        <taxon>Streptophyta</taxon>
        <taxon>Embryophyta</taxon>
        <taxon>Tracheophyta</taxon>
        <taxon>Spermatophyta</taxon>
        <taxon>Magnoliopsida</taxon>
        <taxon>eudicotyledons</taxon>
        <taxon>Gunneridae</taxon>
        <taxon>Pentapetalae</taxon>
        <taxon>rosids</taxon>
        <taxon>fabids</taxon>
        <taxon>Malpighiales</taxon>
        <taxon>Euphorbiaceae</taxon>
        <taxon>Crotonoideae</taxon>
        <taxon>Manihoteae</taxon>
        <taxon>Manihot</taxon>
    </lineage>
</organism>
<accession>A0A2C9VK80</accession>
<dbReference type="Gramene" id="Manes.07G058600.1.v8.1">
    <property type="protein sequence ID" value="Manes.07G058600.1.v8.1.CDS"/>
    <property type="gene ID" value="Manes.07G058600.v8.1"/>
</dbReference>
<feature type="chain" id="PRO_5027134877" description="Epidermal patterning factor-like protein" evidence="7">
    <location>
        <begin position="21"/>
        <end position="111"/>
    </location>
</feature>
<dbReference type="EMBL" id="CM004393">
    <property type="protein sequence ID" value="OAY45413.1"/>
    <property type="molecule type" value="Genomic_DNA"/>
</dbReference>
<evidence type="ECO:0000256" key="7">
    <source>
        <dbReference type="RuleBase" id="RU367102"/>
    </source>
</evidence>